<evidence type="ECO:0000256" key="1">
    <source>
        <dbReference type="SAM" id="MobiDB-lite"/>
    </source>
</evidence>
<feature type="compositionally biased region" description="Basic and acidic residues" evidence="1">
    <location>
        <begin position="61"/>
        <end position="71"/>
    </location>
</feature>
<dbReference type="PATRIC" id="fig|1225564.3.peg.720"/>
<protein>
    <submittedName>
        <fullName evidence="2">Uncharacterized protein</fullName>
    </submittedName>
</protein>
<accession>A0A0H1R4I6</accession>
<dbReference type="AlphaFoldDB" id="A0A0H1R4I6"/>
<gene>
    <name evidence="2" type="ORF">AA309_29875</name>
</gene>
<dbReference type="EMBL" id="LCYG01000127">
    <property type="protein sequence ID" value="KLK89726.1"/>
    <property type="molecule type" value="Genomic_DNA"/>
</dbReference>
<reference evidence="2 3" key="1">
    <citation type="submission" date="2015-05" db="EMBL/GenBank/DDBJ databases">
        <title>Draft genome sequence of Microvirga vignae strain BR3299, a novel nitrogen fixing bacteria isolated from Brazil semi-aired region.</title>
        <authorList>
            <person name="Zilli J.E."/>
            <person name="Passos S.R."/>
            <person name="Leite J."/>
            <person name="Baldani J.I."/>
            <person name="Xavier G.R."/>
            <person name="Rumjaneck N.G."/>
            <person name="Simoes-Araujo J.L."/>
        </authorList>
    </citation>
    <scope>NUCLEOTIDE SEQUENCE [LARGE SCALE GENOMIC DNA]</scope>
    <source>
        <strain evidence="2 3">BR3299</strain>
    </source>
</reference>
<dbReference type="Proteomes" id="UP000035489">
    <property type="component" value="Unassembled WGS sequence"/>
</dbReference>
<evidence type="ECO:0000313" key="3">
    <source>
        <dbReference type="Proteomes" id="UP000035489"/>
    </source>
</evidence>
<feature type="region of interest" description="Disordered" evidence="1">
    <location>
        <begin position="52"/>
        <end position="71"/>
    </location>
</feature>
<keyword evidence="3" id="KW-1185">Reference proteome</keyword>
<comment type="caution">
    <text evidence="2">The sequence shown here is derived from an EMBL/GenBank/DDBJ whole genome shotgun (WGS) entry which is preliminary data.</text>
</comment>
<proteinExistence type="predicted"/>
<name>A0A0H1R4I6_9HYPH</name>
<organism evidence="2 3">
    <name type="scientific">Microvirga vignae</name>
    <dbReference type="NCBI Taxonomy" id="1225564"/>
    <lineage>
        <taxon>Bacteria</taxon>
        <taxon>Pseudomonadati</taxon>
        <taxon>Pseudomonadota</taxon>
        <taxon>Alphaproteobacteria</taxon>
        <taxon>Hyphomicrobiales</taxon>
        <taxon>Methylobacteriaceae</taxon>
        <taxon>Microvirga</taxon>
    </lineage>
</organism>
<feature type="region of interest" description="Disordered" evidence="1">
    <location>
        <begin position="1"/>
        <end position="33"/>
    </location>
</feature>
<sequence length="71" mass="7182">MLGCSLTHHQAQGEERGPGASGSDILSPRSLPDAGLATGLSVSAIGQVHLPDAPGRGEFAPGRHEAAVWQA</sequence>
<evidence type="ECO:0000313" key="2">
    <source>
        <dbReference type="EMBL" id="KLK89726.1"/>
    </source>
</evidence>